<proteinExistence type="predicted"/>
<reference evidence="2" key="1">
    <citation type="journal article" date="2021" name="PeerJ">
        <title>Extensive microbial diversity within the chicken gut microbiome revealed by metagenomics and culture.</title>
        <authorList>
            <person name="Gilroy R."/>
            <person name="Ravi A."/>
            <person name="Getino M."/>
            <person name="Pursley I."/>
            <person name="Horton D.L."/>
            <person name="Alikhan N.F."/>
            <person name="Baker D."/>
            <person name="Gharbi K."/>
            <person name="Hall N."/>
            <person name="Watson M."/>
            <person name="Adriaenssens E.M."/>
            <person name="Foster-Nyarko E."/>
            <person name="Jarju S."/>
            <person name="Secka A."/>
            <person name="Antonio M."/>
            <person name="Oren A."/>
            <person name="Chaudhuri R.R."/>
            <person name="La Ragione R."/>
            <person name="Hildebrand F."/>
            <person name="Pallen M.J."/>
        </authorList>
    </citation>
    <scope>NUCLEOTIDE SEQUENCE</scope>
    <source>
        <strain evidence="2">CHK185-1770</strain>
    </source>
</reference>
<feature type="transmembrane region" description="Helical" evidence="1">
    <location>
        <begin position="36"/>
        <end position="59"/>
    </location>
</feature>
<dbReference type="Proteomes" id="UP000826793">
    <property type="component" value="Unassembled WGS sequence"/>
</dbReference>
<evidence type="ECO:0008006" key="4">
    <source>
        <dbReference type="Google" id="ProtNLM"/>
    </source>
</evidence>
<keyword evidence="1" id="KW-1133">Transmembrane helix</keyword>
<accession>A0A9D2MUT0</accession>
<name>A0A9D2MUT0_9FIRM</name>
<sequence>MKSRLTNLCLMAMMGTVLVVSKEVLAFLPNVELVSLLTILFTLVFGKRVVGALGVFLLLEGLLYGGFGTWWVMYLYVWPLLALLTWLFRWMGHCWQWAILSGLFGLAFGTLCSLTYLPVGGVSMMLAWIVSGLPFDFVHGGGNFLLALLLYHPLRKVLDQLAKWLPRNGCTL</sequence>
<organism evidence="2 3">
    <name type="scientific">Candidatus Acutalibacter pullicola</name>
    <dbReference type="NCBI Taxonomy" id="2838417"/>
    <lineage>
        <taxon>Bacteria</taxon>
        <taxon>Bacillati</taxon>
        <taxon>Bacillota</taxon>
        <taxon>Clostridia</taxon>
        <taxon>Eubacteriales</taxon>
        <taxon>Acutalibacteraceae</taxon>
        <taxon>Acutalibacter</taxon>
    </lineage>
</organism>
<dbReference type="Gene3D" id="1.10.1760.20">
    <property type="match status" value="1"/>
</dbReference>
<keyword evidence="1" id="KW-0812">Transmembrane</keyword>
<dbReference type="AlphaFoldDB" id="A0A9D2MUT0"/>
<feature type="transmembrane region" description="Helical" evidence="1">
    <location>
        <begin position="71"/>
        <end position="91"/>
    </location>
</feature>
<evidence type="ECO:0000313" key="3">
    <source>
        <dbReference type="Proteomes" id="UP000826793"/>
    </source>
</evidence>
<feature type="transmembrane region" description="Helical" evidence="1">
    <location>
        <begin position="97"/>
        <end position="119"/>
    </location>
</feature>
<dbReference type="EMBL" id="DWXG01000038">
    <property type="protein sequence ID" value="HJB97902.1"/>
    <property type="molecule type" value="Genomic_DNA"/>
</dbReference>
<protein>
    <recommendedName>
        <fullName evidence="4">Energy-coupling factor transport system substrate-specific component</fullName>
    </recommendedName>
</protein>
<reference evidence="2" key="2">
    <citation type="submission" date="2021-04" db="EMBL/GenBank/DDBJ databases">
        <authorList>
            <person name="Gilroy R."/>
        </authorList>
    </citation>
    <scope>NUCLEOTIDE SEQUENCE</scope>
    <source>
        <strain evidence="2">CHK185-1770</strain>
    </source>
</reference>
<comment type="caution">
    <text evidence="2">The sequence shown here is derived from an EMBL/GenBank/DDBJ whole genome shotgun (WGS) entry which is preliminary data.</text>
</comment>
<evidence type="ECO:0000256" key="1">
    <source>
        <dbReference type="SAM" id="Phobius"/>
    </source>
</evidence>
<feature type="transmembrane region" description="Helical" evidence="1">
    <location>
        <begin position="126"/>
        <end position="151"/>
    </location>
</feature>
<keyword evidence="1" id="KW-0472">Membrane</keyword>
<evidence type="ECO:0000313" key="2">
    <source>
        <dbReference type="EMBL" id="HJB97902.1"/>
    </source>
</evidence>
<gene>
    <name evidence="2" type="ORF">H9710_04900</name>
</gene>